<dbReference type="AlphaFoldDB" id="A0A6N9Q2F3"/>
<dbReference type="RefSeq" id="WP_160645701.1">
    <property type="nucleotide sequence ID" value="NZ_SIJB01000018.1"/>
</dbReference>
<comment type="caution">
    <text evidence="1">The sequence shown here is derived from an EMBL/GenBank/DDBJ whole genome shotgun (WGS) entry which is preliminary data.</text>
</comment>
<gene>
    <name evidence="1" type="ORF">ERL59_08055</name>
</gene>
<evidence type="ECO:0000313" key="2">
    <source>
        <dbReference type="Proteomes" id="UP000448943"/>
    </source>
</evidence>
<organism evidence="1 2">
    <name type="scientific">Chengkuizengella marina</name>
    <dbReference type="NCBI Taxonomy" id="2507566"/>
    <lineage>
        <taxon>Bacteria</taxon>
        <taxon>Bacillati</taxon>
        <taxon>Bacillota</taxon>
        <taxon>Bacilli</taxon>
        <taxon>Bacillales</taxon>
        <taxon>Paenibacillaceae</taxon>
        <taxon>Chengkuizengella</taxon>
    </lineage>
</organism>
<sequence length="165" mass="19093">MKLIFDHLSLNKELQIVQADVYLQINDDIIIDEPLCIDVGLPALLLSALEDTFPNRFASATEWEKTPFFVCGCGDPDCRGFSFVVRHINKQSIQLIEVEESEGEQPKEMEEYIVDLKKYQQIVYEIGLQFLEFIKDLNYSPYFKDTLPVINDLMSQLKKQVTLSH</sequence>
<dbReference type="Proteomes" id="UP000448943">
    <property type="component" value="Unassembled WGS sequence"/>
</dbReference>
<proteinExistence type="predicted"/>
<reference evidence="1 2" key="1">
    <citation type="submission" date="2019-01" db="EMBL/GenBank/DDBJ databases">
        <title>Chengkuizengella sp. nov., isolated from deep-sea sediment of East Pacific Ocean.</title>
        <authorList>
            <person name="Yang J."/>
            <person name="Lai Q."/>
            <person name="Shao Z."/>
        </authorList>
    </citation>
    <scope>NUCLEOTIDE SEQUENCE [LARGE SCALE GENOMIC DNA]</scope>
    <source>
        <strain evidence="1 2">YPA3-1-1</strain>
    </source>
</reference>
<dbReference type="OrthoDB" id="2609409at2"/>
<name>A0A6N9Q2F3_9BACL</name>
<evidence type="ECO:0000313" key="1">
    <source>
        <dbReference type="EMBL" id="NBI28910.1"/>
    </source>
</evidence>
<protein>
    <recommendedName>
        <fullName evidence="3">Post-SET domain-containing protein</fullName>
    </recommendedName>
</protein>
<evidence type="ECO:0008006" key="3">
    <source>
        <dbReference type="Google" id="ProtNLM"/>
    </source>
</evidence>
<keyword evidence="2" id="KW-1185">Reference proteome</keyword>
<accession>A0A6N9Q2F3</accession>
<dbReference type="EMBL" id="SIJB01000018">
    <property type="protein sequence ID" value="NBI28910.1"/>
    <property type="molecule type" value="Genomic_DNA"/>
</dbReference>